<protein>
    <submittedName>
        <fullName evidence="7">Radical SAM protein</fullName>
    </submittedName>
</protein>
<keyword evidence="2" id="KW-0949">S-adenosyl-L-methionine</keyword>
<dbReference type="RefSeq" id="WP_255225920.1">
    <property type="nucleotide sequence ID" value="NZ_JAJEKE010000001.1"/>
</dbReference>
<dbReference type="Proteomes" id="UP001651880">
    <property type="component" value="Unassembled WGS sequence"/>
</dbReference>
<dbReference type="SFLD" id="SFLDG01082">
    <property type="entry name" value="B12-binding_domain_containing"/>
    <property type="match status" value="1"/>
</dbReference>
<organism evidence="7 8">
    <name type="scientific">Lutispora saccharofermentans</name>
    <dbReference type="NCBI Taxonomy" id="3024236"/>
    <lineage>
        <taxon>Bacteria</taxon>
        <taxon>Bacillati</taxon>
        <taxon>Bacillota</taxon>
        <taxon>Clostridia</taxon>
        <taxon>Lutisporales</taxon>
        <taxon>Lutisporaceae</taxon>
        <taxon>Lutispora</taxon>
    </lineage>
</organism>
<gene>
    <name evidence="7" type="ORF">LJD61_02595</name>
</gene>
<dbReference type="InterPro" id="IPR058240">
    <property type="entry name" value="rSAM_sf"/>
</dbReference>
<dbReference type="InterPro" id="IPR006638">
    <property type="entry name" value="Elp3/MiaA/NifB-like_rSAM"/>
</dbReference>
<dbReference type="Pfam" id="PF04055">
    <property type="entry name" value="Radical_SAM"/>
    <property type="match status" value="1"/>
</dbReference>
<dbReference type="PANTHER" id="PTHR43409">
    <property type="entry name" value="ANAEROBIC MAGNESIUM-PROTOPORPHYRIN IX MONOMETHYL ESTER CYCLASE-RELATED"/>
    <property type="match status" value="1"/>
</dbReference>
<dbReference type="CDD" id="cd01335">
    <property type="entry name" value="Radical_SAM"/>
    <property type="match status" value="1"/>
</dbReference>
<dbReference type="InterPro" id="IPR051198">
    <property type="entry name" value="BchE-like"/>
</dbReference>
<accession>A0ABT1NE22</accession>
<evidence type="ECO:0000256" key="3">
    <source>
        <dbReference type="ARBA" id="ARBA00022723"/>
    </source>
</evidence>
<feature type="domain" description="Radical SAM core" evidence="6">
    <location>
        <begin position="9"/>
        <end position="241"/>
    </location>
</feature>
<dbReference type="InterPro" id="IPR007197">
    <property type="entry name" value="rSAM"/>
</dbReference>
<evidence type="ECO:0000256" key="2">
    <source>
        <dbReference type="ARBA" id="ARBA00022691"/>
    </source>
</evidence>
<comment type="caution">
    <text evidence="7">The sequence shown here is derived from an EMBL/GenBank/DDBJ whole genome shotgun (WGS) entry which is preliminary data.</text>
</comment>
<keyword evidence="4" id="KW-0408">Iron</keyword>
<dbReference type="EMBL" id="JAJEKE010000001">
    <property type="protein sequence ID" value="MCQ1528438.1"/>
    <property type="molecule type" value="Genomic_DNA"/>
</dbReference>
<evidence type="ECO:0000313" key="8">
    <source>
        <dbReference type="Proteomes" id="UP001651880"/>
    </source>
</evidence>
<proteinExistence type="predicted"/>
<dbReference type="SFLD" id="SFLDG01095">
    <property type="entry name" value="Uncharacterised_Radical_SAM_Su"/>
    <property type="match status" value="1"/>
</dbReference>
<keyword evidence="8" id="KW-1185">Reference proteome</keyword>
<reference evidence="7 8" key="1">
    <citation type="submission" date="2021-10" db="EMBL/GenBank/DDBJ databases">
        <title>Lutispora strain m25 sp. nov., a thermophilic, non-spore-forming bacterium isolated from a lab-scale methanogenic bioreactor digesting anaerobic sludge.</title>
        <authorList>
            <person name="El Houari A."/>
            <person name="Mcdonald J."/>
        </authorList>
    </citation>
    <scope>NUCLEOTIDE SEQUENCE [LARGE SCALE GENOMIC DNA]</scope>
    <source>
        <strain evidence="8">m25</strain>
    </source>
</reference>
<sequence length="289" mass="32439">MRYEGSIYRPPSEAWSLIVQATIGCSHNKCSFCSMYKDKKFRIRSIEDIIQDISEARMLYKSIKRIFLADGDALMIKTAELLKILEHIRNTIPECGRVGIYASPRSIMLKSHEDLKLLREAGLGIAYLGLESGSDEILKNINKGADSQEIVEAGQKVKGAGILLSVTLISGLGGKQLWKEHALESAKAINKMKPDFLGLLTLMVELGTKLYEEVEEGSFKLLTPREIAVETLELLRNLDCEGCVFRSNHASNYLSLKGTLNRDRELLINQLQEAIEGEIDFKEEYLRGL</sequence>
<dbReference type="SMART" id="SM00729">
    <property type="entry name" value="Elp3"/>
    <property type="match status" value="1"/>
</dbReference>
<evidence type="ECO:0000259" key="6">
    <source>
        <dbReference type="PROSITE" id="PS51918"/>
    </source>
</evidence>
<name>A0ABT1NE22_9FIRM</name>
<keyword evidence="3" id="KW-0479">Metal-binding</keyword>
<evidence type="ECO:0000313" key="7">
    <source>
        <dbReference type="EMBL" id="MCQ1528438.1"/>
    </source>
</evidence>
<evidence type="ECO:0000256" key="5">
    <source>
        <dbReference type="ARBA" id="ARBA00023014"/>
    </source>
</evidence>
<dbReference type="Gene3D" id="3.20.20.70">
    <property type="entry name" value="Aldolase class I"/>
    <property type="match status" value="1"/>
</dbReference>
<dbReference type="PROSITE" id="PS51257">
    <property type="entry name" value="PROKAR_LIPOPROTEIN"/>
    <property type="match status" value="1"/>
</dbReference>
<dbReference type="SFLD" id="SFLDS00029">
    <property type="entry name" value="Radical_SAM"/>
    <property type="match status" value="1"/>
</dbReference>
<evidence type="ECO:0000256" key="4">
    <source>
        <dbReference type="ARBA" id="ARBA00023004"/>
    </source>
</evidence>
<dbReference type="PANTHER" id="PTHR43409:SF4">
    <property type="entry name" value="RADICAL SAM SUPERFAMILY PROTEIN"/>
    <property type="match status" value="1"/>
</dbReference>
<dbReference type="PROSITE" id="PS51918">
    <property type="entry name" value="RADICAL_SAM"/>
    <property type="match status" value="1"/>
</dbReference>
<evidence type="ECO:0000256" key="1">
    <source>
        <dbReference type="ARBA" id="ARBA00001966"/>
    </source>
</evidence>
<dbReference type="SUPFAM" id="SSF102114">
    <property type="entry name" value="Radical SAM enzymes"/>
    <property type="match status" value="1"/>
</dbReference>
<dbReference type="InterPro" id="IPR013785">
    <property type="entry name" value="Aldolase_TIM"/>
</dbReference>
<comment type="cofactor">
    <cofactor evidence="1">
        <name>[4Fe-4S] cluster</name>
        <dbReference type="ChEBI" id="CHEBI:49883"/>
    </cofactor>
</comment>
<keyword evidence="5" id="KW-0411">Iron-sulfur</keyword>